<dbReference type="GO" id="GO:0015108">
    <property type="term" value="F:chloride transmembrane transporter activity"/>
    <property type="evidence" value="ECO:0007669"/>
    <property type="project" value="InterPro"/>
</dbReference>
<feature type="transmembrane region" description="Helical" evidence="5">
    <location>
        <begin position="296"/>
        <end position="315"/>
    </location>
</feature>
<feature type="transmembrane region" description="Helical" evidence="5">
    <location>
        <begin position="256"/>
        <end position="275"/>
    </location>
</feature>
<feature type="transmembrane region" description="Helical" evidence="5">
    <location>
        <begin position="373"/>
        <end position="390"/>
    </location>
</feature>
<accession>A0A4U9XKV0</accession>
<evidence type="ECO:0000256" key="1">
    <source>
        <dbReference type="ARBA" id="ARBA00004141"/>
    </source>
</evidence>
<feature type="transmembrane region" description="Helical" evidence="5">
    <location>
        <begin position="51"/>
        <end position="69"/>
    </location>
</feature>
<dbReference type="PANTHER" id="PTHR43427">
    <property type="entry name" value="CHLORIDE CHANNEL PROTEIN CLC-E"/>
    <property type="match status" value="1"/>
</dbReference>
<keyword evidence="2 5" id="KW-0812">Transmembrane</keyword>
<protein>
    <submittedName>
        <fullName evidence="6">Voltage gated chloride channel protein</fullName>
    </submittedName>
</protein>
<comment type="subcellular location">
    <subcellularLocation>
        <location evidence="1">Membrane</location>
        <topology evidence="1">Multi-pass membrane protein</topology>
    </subcellularLocation>
</comment>
<organism evidence="6 7">
    <name type="scientific">Streptococcus pseudoporcinus</name>
    <dbReference type="NCBI Taxonomy" id="361101"/>
    <lineage>
        <taxon>Bacteria</taxon>
        <taxon>Bacillati</taxon>
        <taxon>Bacillota</taxon>
        <taxon>Bacilli</taxon>
        <taxon>Lactobacillales</taxon>
        <taxon>Streptococcaceae</taxon>
        <taxon>Streptococcus</taxon>
    </lineage>
</organism>
<dbReference type="GO" id="GO:0016020">
    <property type="term" value="C:membrane"/>
    <property type="evidence" value="ECO:0007669"/>
    <property type="project" value="UniProtKB-SubCell"/>
</dbReference>
<dbReference type="RefSeq" id="WP_077322647.1">
    <property type="nucleotide sequence ID" value="NZ_CABEHT010000001.1"/>
</dbReference>
<name>A0A4U9XKV0_9STRE</name>
<dbReference type="PANTHER" id="PTHR43427:SF12">
    <property type="entry name" value="CHLORIDE TRANSPORTER"/>
    <property type="match status" value="1"/>
</dbReference>
<feature type="transmembrane region" description="Helical" evidence="5">
    <location>
        <begin position="321"/>
        <end position="340"/>
    </location>
</feature>
<dbReference type="InterPro" id="IPR014743">
    <property type="entry name" value="Cl-channel_core"/>
</dbReference>
<evidence type="ECO:0000256" key="4">
    <source>
        <dbReference type="ARBA" id="ARBA00023136"/>
    </source>
</evidence>
<feature type="transmembrane region" description="Helical" evidence="5">
    <location>
        <begin position="347"/>
        <end position="367"/>
    </location>
</feature>
<evidence type="ECO:0000256" key="5">
    <source>
        <dbReference type="SAM" id="Phobius"/>
    </source>
</evidence>
<sequence>MIKTSIGTKLKKQELIFLSLFAILIGLLVGLLDFVFGKGLLILSAFRDTHFLYLIPFLAVSGLFILYLYDRFGGKAKAGMSLLFEVGHAKEETIPLVLIPLVLLSTWITHLFGGSAGREGVAVQIGASLAHYFSKFSQFKGASRLYLVVGMSAGFAGLFQTPIAAVLFSLELLLLDHVFFKALIPATLAAFTASMTTHFLGLEKFSVLLKEPPVLSLDLFLKMIILGLLFGMVGNIFAVSLAHLKIYFSRILGNPYQRIMVIGFLLSLLLIFLHFGRYSGLGTNLIAAAFGEKQVLAYDWFFKLVLTVVTIAAGFQGGEVTPLFAIGASFGAVLAPFFGLPIEMVAALGYVCVFASATNTFFAPLFIGFEVFGSEYFVFFFLALVFAYSLNRNYSIYSKQERLIL</sequence>
<dbReference type="InterPro" id="IPR050368">
    <property type="entry name" value="ClC-type_chloride_channel"/>
</dbReference>
<feature type="transmembrane region" description="Helical" evidence="5">
    <location>
        <begin position="223"/>
        <end position="244"/>
    </location>
</feature>
<dbReference type="AlphaFoldDB" id="A0A4U9XKV0"/>
<keyword evidence="4 5" id="KW-0472">Membrane</keyword>
<proteinExistence type="predicted"/>
<gene>
    <name evidence="6" type="primary">clcA_1</name>
    <name evidence="6" type="ORF">NCTC5386_00950</name>
</gene>
<dbReference type="InterPro" id="IPR001807">
    <property type="entry name" value="ClC"/>
</dbReference>
<feature type="transmembrane region" description="Helical" evidence="5">
    <location>
        <begin position="182"/>
        <end position="202"/>
    </location>
</feature>
<dbReference type="Proteomes" id="UP000394068">
    <property type="component" value="Unassembled WGS sequence"/>
</dbReference>
<dbReference type="SUPFAM" id="SSF81340">
    <property type="entry name" value="Clc chloride channel"/>
    <property type="match status" value="1"/>
</dbReference>
<evidence type="ECO:0000256" key="2">
    <source>
        <dbReference type="ARBA" id="ARBA00022692"/>
    </source>
</evidence>
<dbReference type="EMBL" id="CABEHT010000001">
    <property type="protein sequence ID" value="VTS13405.1"/>
    <property type="molecule type" value="Genomic_DNA"/>
</dbReference>
<dbReference type="Gene3D" id="1.10.3080.10">
    <property type="entry name" value="Clc chloride channel"/>
    <property type="match status" value="1"/>
</dbReference>
<dbReference type="Pfam" id="PF00654">
    <property type="entry name" value="Voltage_CLC"/>
    <property type="match status" value="1"/>
</dbReference>
<feature type="transmembrane region" description="Helical" evidence="5">
    <location>
        <begin position="15"/>
        <end position="36"/>
    </location>
</feature>
<feature type="transmembrane region" description="Helical" evidence="5">
    <location>
        <begin position="145"/>
        <end position="170"/>
    </location>
</feature>
<evidence type="ECO:0000313" key="7">
    <source>
        <dbReference type="Proteomes" id="UP000394068"/>
    </source>
</evidence>
<reference evidence="6 7" key="1">
    <citation type="submission" date="2019-05" db="EMBL/GenBank/DDBJ databases">
        <authorList>
            <consortium name="Pathogen Informatics"/>
        </authorList>
    </citation>
    <scope>NUCLEOTIDE SEQUENCE [LARGE SCALE GENOMIC DNA]</scope>
    <source>
        <strain evidence="6 7">NCTC5386</strain>
    </source>
</reference>
<keyword evidence="3 5" id="KW-1133">Transmembrane helix</keyword>
<evidence type="ECO:0000313" key="6">
    <source>
        <dbReference type="EMBL" id="VTS13405.1"/>
    </source>
</evidence>
<dbReference type="PRINTS" id="PR00762">
    <property type="entry name" value="CLCHANNEL"/>
</dbReference>
<evidence type="ECO:0000256" key="3">
    <source>
        <dbReference type="ARBA" id="ARBA00022989"/>
    </source>
</evidence>